<dbReference type="OrthoDB" id="1770at2759"/>
<organism evidence="3">
    <name type="scientific">Amphimedon queenslandica</name>
    <name type="common">Sponge</name>
    <dbReference type="NCBI Taxonomy" id="400682"/>
    <lineage>
        <taxon>Eukaryota</taxon>
        <taxon>Metazoa</taxon>
        <taxon>Porifera</taxon>
        <taxon>Demospongiae</taxon>
        <taxon>Heteroscleromorpha</taxon>
        <taxon>Haplosclerida</taxon>
        <taxon>Niphatidae</taxon>
        <taxon>Amphimedon</taxon>
    </lineage>
</organism>
<proteinExistence type="inferred from homology"/>
<sequence>MATCSESFVGEELEPTLSNVLEQSSLKWIFVGGKGGVGKTTCSCSLAVLLSRIRESVLLISTDPAHNLSDAFDQKFSKFPTQVQGYRNLFAMEIDPEVMDKNEIEDGISQAEGPILSV</sequence>
<dbReference type="PANTHER" id="PTHR10803">
    <property type="entry name" value="ARSENICAL PUMP-DRIVING ATPASE ARSENITE-TRANSLOCATING ATPASE"/>
    <property type="match status" value="1"/>
</dbReference>
<dbReference type="Gene3D" id="3.40.50.300">
    <property type="entry name" value="P-loop containing nucleotide triphosphate hydrolases"/>
    <property type="match status" value="1"/>
</dbReference>
<accession>A0A1X7SYB1</accession>
<dbReference type="SUPFAM" id="SSF52540">
    <property type="entry name" value="P-loop containing nucleoside triphosphate hydrolases"/>
    <property type="match status" value="1"/>
</dbReference>
<evidence type="ECO:0000256" key="1">
    <source>
        <dbReference type="ARBA" id="ARBA00011040"/>
    </source>
</evidence>
<dbReference type="GO" id="GO:0005524">
    <property type="term" value="F:ATP binding"/>
    <property type="evidence" value="ECO:0007669"/>
    <property type="project" value="InterPro"/>
</dbReference>
<dbReference type="GO" id="GO:0071816">
    <property type="term" value="P:tail-anchored membrane protein insertion into ER membrane"/>
    <property type="evidence" value="ECO:0007669"/>
    <property type="project" value="TreeGrafter"/>
</dbReference>
<dbReference type="EnsemblMetazoa" id="Aqu2.1.07152_001">
    <property type="protein sequence ID" value="Aqu2.1.07152_001"/>
    <property type="gene ID" value="Aqu2.1.07152"/>
</dbReference>
<comment type="similarity">
    <text evidence="1">Belongs to the arsA ATPase family.</text>
</comment>
<protein>
    <recommendedName>
        <fullName evidence="2">ArsA/GET3 Anion-transporting ATPase-like domain-containing protein</fullName>
    </recommendedName>
</protein>
<dbReference type="eggNOG" id="KOG2825">
    <property type="taxonomic scope" value="Eukaryota"/>
</dbReference>
<dbReference type="InterPro" id="IPR016300">
    <property type="entry name" value="ATPase_ArsA/GET3"/>
</dbReference>
<dbReference type="AlphaFoldDB" id="A0A1X7SYB1"/>
<dbReference type="PANTHER" id="PTHR10803:SF3">
    <property type="entry name" value="ATPASE GET3"/>
    <property type="match status" value="1"/>
</dbReference>
<evidence type="ECO:0000259" key="2">
    <source>
        <dbReference type="Pfam" id="PF02374"/>
    </source>
</evidence>
<dbReference type="GO" id="GO:0016887">
    <property type="term" value="F:ATP hydrolysis activity"/>
    <property type="evidence" value="ECO:0007669"/>
    <property type="project" value="InterPro"/>
</dbReference>
<dbReference type="STRING" id="400682.A0A1X7SYB1"/>
<dbReference type="Pfam" id="PF02374">
    <property type="entry name" value="ArsA_ATPase"/>
    <property type="match status" value="1"/>
</dbReference>
<dbReference type="InterPro" id="IPR025723">
    <property type="entry name" value="ArsA/GET3_ATPase-like"/>
</dbReference>
<dbReference type="InParanoid" id="A0A1X7SYB1"/>
<reference evidence="3" key="1">
    <citation type="submission" date="2017-05" db="UniProtKB">
        <authorList>
            <consortium name="EnsemblMetazoa"/>
        </authorList>
    </citation>
    <scope>IDENTIFICATION</scope>
</reference>
<feature type="domain" description="ArsA/GET3 Anion-transporting ATPase-like" evidence="2">
    <location>
        <begin position="26"/>
        <end position="114"/>
    </location>
</feature>
<dbReference type="GO" id="GO:0043529">
    <property type="term" value="C:GET complex"/>
    <property type="evidence" value="ECO:0007669"/>
    <property type="project" value="TreeGrafter"/>
</dbReference>
<evidence type="ECO:0000313" key="3">
    <source>
        <dbReference type="EnsemblMetazoa" id="Aqu2.1.07152_001"/>
    </source>
</evidence>
<dbReference type="InterPro" id="IPR027417">
    <property type="entry name" value="P-loop_NTPase"/>
</dbReference>
<name>A0A1X7SYB1_AMPQE</name>